<name>A0A813JPP9_POLGL</name>
<feature type="compositionally biased region" description="Acidic residues" evidence="5">
    <location>
        <begin position="728"/>
        <end position="749"/>
    </location>
</feature>
<feature type="domain" description="Small ribosomal subunit protein uS3 C-terminal" evidence="6">
    <location>
        <begin position="9"/>
        <end position="60"/>
    </location>
</feature>
<dbReference type="Pfam" id="PF00189">
    <property type="entry name" value="Ribosomal_S3_C"/>
    <property type="match status" value="1"/>
</dbReference>
<proteinExistence type="inferred from homology"/>
<evidence type="ECO:0000256" key="2">
    <source>
        <dbReference type="ARBA" id="ARBA00022980"/>
    </source>
</evidence>
<dbReference type="Gene3D" id="3.30.1140.32">
    <property type="entry name" value="Ribosomal protein S3, C-terminal domain"/>
    <property type="match status" value="1"/>
</dbReference>
<organism evidence="7 8">
    <name type="scientific">Polarella glacialis</name>
    <name type="common">Dinoflagellate</name>
    <dbReference type="NCBI Taxonomy" id="89957"/>
    <lineage>
        <taxon>Eukaryota</taxon>
        <taxon>Sar</taxon>
        <taxon>Alveolata</taxon>
        <taxon>Dinophyceae</taxon>
        <taxon>Suessiales</taxon>
        <taxon>Suessiaceae</taxon>
        <taxon>Polarella</taxon>
    </lineage>
</organism>
<protein>
    <recommendedName>
        <fullName evidence="4">40S ribosomal protein S3</fullName>
    </recommendedName>
</protein>
<dbReference type="PANTHER" id="PTHR11760:SF32">
    <property type="entry name" value="SMALL RIBOSOMAL SUBUNIT PROTEIN US3"/>
    <property type="match status" value="1"/>
</dbReference>
<reference evidence="7" key="1">
    <citation type="submission" date="2021-02" db="EMBL/GenBank/DDBJ databases">
        <authorList>
            <person name="Dougan E. K."/>
            <person name="Rhodes N."/>
            <person name="Thang M."/>
            <person name="Chan C."/>
        </authorList>
    </citation>
    <scope>NUCLEOTIDE SEQUENCE</scope>
</reference>
<dbReference type="InterPro" id="IPR036419">
    <property type="entry name" value="Ribosomal_S3_C_sf"/>
</dbReference>
<feature type="region of interest" description="Disordered" evidence="5">
    <location>
        <begin position="724"/>
        <end position="760"/>
    </location>
</feature>
<feature type="region of interest" description="Disordered" evidence="5">
    <location>
        <begin position="892"/>
        <end position="946"/>
    </location>
</feature>
<dbReference type="PANTHER" id="PTHR11760">
    <property type="entry name" value="30S/40S RIBOSOMAL PROTEIN S3"/>
    <property type="match status" value="1"/>
</dbReference>
<comment type="similarity">
    <text evidence="1">Belongs to the universal ribosomal protein uS3 family.</text>
</comment>
<dbReference type="GO" id="GO:0005634">
    <property type="term" value="C:nucleus"/>
    <property type="evidence" value="ECO:0007669"/>
    <property type="project" value="TreeGrafter"/>
</dbReference>
<feature type="compositionally biased region" description="Acidic residues" evidence="5">
    <location>
        <begin position="911"/>
        <end position="923"/>
    </location>
</feature>
<evidence type="ECO:0000256" key="3">
    <source>
        <dbReference type="ARBA" id="ARBA00023274"/>
    </source>
</evidence>
<dbReference type="GO" id="GO:0006412">
    <property type="term" value="P:translation"/>
    <property type="evidence" value="ECO:0007669"/>
    <property type="project" value="InterPro"/>
</dbReference>
<keyword evidence="3" id="KW-0687">Ribonucleoprotein</keyword>
<feature type="compositionally biased region" description="Basic and acidic residues" evidence="5">
    <location>
        <begin position="927"/>
        <end position="946"/>
    </location>
</feature>
<comment type="caution">
    <text evidence="7">The sequence shown here is derived from an EMBL/GenBank/DDBJ whole genome shotgun (WGS) entry which is preliminary data.</text>
</comment>
<gene>
    <name evidence="7" type="ORF">PGLA2088_LOCUS23453</name>
</gene>
<feature type="compositionally biased region" description="Low complexity" evidence="5">
    <location>
        <begin position="379"/>
        <end position="391"/>
    </location>
</feature>
<dbReference type="InterPro" id="IPR001351">
    <property type="entry name" value="Ribosomal_uS3_C"/>
</dbReference>
<keyword evidence="2" id="KW-0689">Ribosomal protein</keyword>
<feature type="region of interest" description="Disordered" evidence="5">
    <location>
        <begin position="378"/>
        <end position="406"/>
    </location>
</feature>
<evidence type="ECO:0000256" key="5">
    <source>
        <dbReference type="SAM" id="MobiDB-lite"/>
    </source>
</evidence>
<accession>A0A813JPP9</accession>
<dbReference type="SUPFAM" id="SSF54821">
    <property type="entry name" value="Ribosomal protein S3 C-terminal domain"/>
    <property type="match status" value="1"/>
</dbReference>
<dbReference type="AlphaFoldDB" id="A0A813JPP9"/>
<evidence type="ECO:0000259" key="6">
    <source>
        <dbReference type="Pfam" id="PF00189"/>
    </source>
</evidence>
<evidence type="ECO:0000313" key="7">
    <source>
        <dbReference type="EMBL" id="CAE8683435.1"/>
    </source>
</evidence>
<feature type="region of interest" description="Disordered" evidence="5">
    <location>
        <begin position="581"/>
        <end position="610"/>
    </location>
</feature>
<dbReference type="GO" id="GO:0022627">
    <property type="term" value="C:cytosolic small ribosomal subunit"/>
    <property type="evidence" value="ECO:0007669"/>
    <property type="project" value="TreeGrafter"/>
</dbReference>
<evidence type="ECO:0000256" key="4">
    <source>
        <dbReference type="ARBA" id="ARBA00035408"/>
    </source>
</evidence>
<evidence type="ECO:0000256" key="1">
    <source>
        <dbReference type="ARBA" id="ARBA00010761"/>
    </source>
</evidence>
<dbReference type="InterPro" id="IPR057258">
    <property type="entry name" value="Ribosomal_uS3"/>
</dbReference>
<evidence type="ECO:0000313" key="8">
    <source>
        <dbReference type="Proteomes" id="UP000626109"/>
    </source>
</evidence>
<sequence length="963" mass="106594">MAQCESLRFKLLGGLAVRRAAYGVVRFIMENGAKACEVIISGKLRAQRAKAMKFKDGYLISTGGGSSLILGPKSMMPLKVNNTEATRWRADKCLVPAIFWYFKDLKWMPNMQCTYVELALDMHACDIKIASQKMAPKSAEELGLCLRGLISRFNVLCTAPMLPAVHVERLDFMTGLGILTTAGVNMRPVFRCGDYVERSLLTRVDEWSAGPGSISKDRGNSGQWKFPIPEANLPAMVYIPRYDAHYNVSLENPETGAEMIVALPKGKAKAKVSFLEELRLWPRAFLCLVVRLAHDPEGKMIMPDCITIHEPQEEVAPMAAPAYDGEGYTGASLPVDLKDHISETSASLRIRIPLCPPPWSLGAGRFWGDEGDAEKASDWSRGWAASSSSWSRPHHSESPSGTDFAWSKATGQSEIAIPCEEGPSRDPEAVPTFRVDPIAAQRIVRFHIASRGAEREEASPSRKAATETESLWAKWAPGAVQIEDRGSYQPGGYSHSEQLHGSSAFAVAPRSDKATGPRVRLCKELAESWSTRDILRVTDCHLEEFDATKLRLKSFDLWLLGTGMSAHELSSIPESLRSLGSAIHGGQDQRNPSSSSKKAKEEEEQTDEWGELDADCYFPPVSGTGQKSVVGVVVAAPGLPEEQEAQMKDIRKQPAYNDDEAEVLRALEHAEEYEELEDDDYGDIIPDGLLDPDAVLWGPTALESRDIPDMAVFKEHRAMLAAMKAGGNDDDDDDDDSLDDGMDEFDENEEGGKVARSSRAKSTVAFAEKEEEGDFENLMAEEYTVDDIGGCDEEIVEGHMDIEDLEDILDEYLQDQEDERQECYSIFEPKAGRVCKDDGVRVIPETMALIAKQGYDVVNEDIEESEGEDRTWDCDTVLSTLSNVSNRPGKIGRIKAIKKPPTLKPMKEENGAEEDEESEEEAENVTPEDKKIRKNSKESKEMYKNEAARLPGGHFAKMKIIKF</sequence>
<dbReference type="EMBL" id="CAJNNW010026195">
    <property type="protein sequence ID" value="CAE8683435.1"/>
    <property type="molecule type" value="Genomic_DNA"/>
</dbReference>
<dbReference type="GO" id="GO:0003735">
    <property type="term" value="F:structural constituent of ribosome"/>
    <property type="evidence" value="ECO:0007669"/>
    <property type="project" value="InterPro"/>
</dbReference>
<dbReference type="Proteomes" id="UP000626109">
    <property type="component" value="Unassembled WGS sequence"/>
</dbReference>